<feature type="domain" description="Competence protein CoiA nuclease-like" evidence="2">
    <location>
        <begin position="101"/>
        <end position="196"/>
    </location>
</feature>
<protein>
    <recommendedName>
        <fullName evidence="2">Competence protein CoiA nuclease-like domain-containing protein</fullName>
    </recommendedName>
</protein>
<feature type="compositionally biased region" description="Low complexity" evidence="1">
    <location>
        <begin position="417"/>
        <end position="429"/>
    </location>
</feature>
<proteinExistence type="predicted"/>
<evidence type="ECO:0000256" key="1">
    <source>
        <dbReference type="SAM" id="MobiDB-lite"/>
    </source>
</evidence>
<dbReference type="EMBL" id="VJZD01000244">
    <property type="protein sequence ID" value="MPY36730.1"/>
    <property type="molecule type" value="Genomic_DNA"/>
</dbReference>
<keyword evidence="4" id="KW-1185">Reference proteome</keyword>
<evidence type="ECO:0000313" key="3">
    <source>
        <dbReference type="EMBL" id="MPY36730.1"/>
    </source>
</evidence>
<evidence type="ECO:0000313" key="4">
    <source>
        <dbReference type="Proteomes" id="UP000325849"/>
    </source>
</evidence>
<comment type="caution">
    <text evidence="3">The sequence shown here is derived from an EMBL/GenBank/DDBJ whole genome shotgun (WGS) entry which is preliminary data.</text>
</comment>
<evidence type="ECO:0000259" key="2">
    <source>
        <dbReference type="Pfam" id="PF06054"/>
    </source>
</evidence>
<accession>A0A5N8VN99</accession>
<dbReference type="AlphaFoldDB" id="A0A5N8VN99"/>
<gene>
    <name evidence="3" type="ORF">FNH09_37585</name>
</gene>
<dbReference type="RefSeq" id="WP_152894356.1">
    <property type="nucleotide sequence ID" value="NZ_VJZD01000244.1"/>
</dbReference>
<dbReference type="OrthoDB" id="4316573at2"/>
<dbReference type="InterPro" id="IPR010330">
    <property type="entry name" value="CoiA_nuc"/>
</dbReference>
<feature type="region of interest" description="Disordered" evidence="1">
    <location>
        <begin position="248"/>
        <end position="269"/>
    </location>
</feature>
<feature type="region of interest" description="Disordered" evidence="1">
    <location>
        <begin position="371"/>
        <end position="450"/>
    </location>
</feature>
<reference evidence="3 4" key="1">
    <citation type="submission" date="2019-07" db="EMBL/GenBank/DDBJ databases">
        <title>New species of Amycolatopsis and Streptomyces.</title>
        <authorList>
            <person name="Duangmal K."/>
            <person name="Teo W.F.A."/>
            <person name="Lipun K."/>
        </authorList>
    </citation>
    <scope>NUCLEOTIDE SEQUENCE [LARGE SCALE GENOMIC DNA]</scope>
    <source>
        <strain evidence="3 4">NBRC 109810</strain>
    </source>
</reference>
<organism evidence="3 4">
    <name type="scientific">Streptomyces adustus</name>
    <dbReference type="NCBI Taxonomy" id="1609272"/>
    <lineage>
        <taxon>Bacteria</taxon>
        <taxon>Bacillati</taxon>
        <taxon>Actinomycetota</taxon>
        <taxon>Actinomycetes</taxon>
        <taxon>Kitasatosporales</taxon>
        <taxon>Streptomycetaceae</taxon>
        <taxon>Streptomyces</taxon>
    </lineage>
</organism>
<name>A0A5N8VN99_9ACTN</name>
<dbReference type="Proteomes" id="UP000325849">
    <property type="component" value="Unassembled WGS sequence"/>
</dbReference>
<dbReference type="Pfam" id="PF06054">
    <property type="entry name" value="CoiA_nuc"/>
    <property type="match status" value="1"/>
</dbReference>
<sequence length="524" mass="57721">MSNGVFHSGLQRILNLDREDLGLGSNWPGLPELRDSLLVPVAQRDRELLVCAQKSLGRPCKAEQSGVKSPHMYVRRHRGPDGVQRLRAAHLPTPHEMTPEESDRHKAMKDFLARTGQGAGLEVYVEKTTKNRTSRPDVTIVGAGGLSLACEAQYYNASADTVLRRSKNHAAAGLAANWITHDDRFHLIDRANWMLTRSMTWREISSAADLALIGGFRILVEWLCTASAERPCPDARIKTGCGKTHLQWDTPRRQDDEGTGWTGHTGNTRGVTVGQTLIGAATGSVASLFAASRKDRRSGAYMWVPAQHRDRWADYQNDEEPGNEEQQPAEEAIHFSGRDVDTTCNFGDDTFVPSAQLERRGLYGVELTRTVDRPAPRRSGLPVEEDSAAVPPRINGSPHRVDAPLVPRQPLIPSQPSAPAAETEAPATSLADAPSCAPTTRSDEPALSGLPTPLIALQHAANLERIKLEHLDSPDERAQQRRIWLEAATAIQNAVTHYATTENLNRFDVEQQLRRAVKTYGMDK</sequence>